<dbReference type="AlphaFoldDB" id="A0A426PXQ2"/>
<dbReference type="EMBL" id="PQNK01000012">
    <property type="protein sequence ID" value="RRO86152.1"/>
    <property type="molecule type" value="Genomic_DNA"/>
</dbReference>
<evidence type="ECO:0000313" key="1">
    <source>
        <dbReference type="EMBL" id="RRO86152.1"/>
    </source>
</evidence>
<comment type="caution">
    <text evidence="1">The sequence shown here is derived from an EMBL/GenBank/DDBJ whole genome shotgun (WGS) entry which is preliminary data.</text>
</comment>
<gene>
    <name evidence="1" type="ORF">CXF48_07900</name>
</gene>
<name>A0A426PXQ2_9CORY</name>
<evidence type="ECO:0000313" key="2">
    <source>
        <dbReference type="Proteomes" id="UP000276526"/>
    </source>
</evidence>
<protein>
    <submittedName>
        <fullName evidence="1">Uncharacterized protein</fullName>
    </submittedName>
</protein>
<dbReference type="RefSeq" id="WP_125173848.1">
    <property type="nucleotide sequence ID" value="NZ_JALGIV010000003.1"/>
</dbReference>
<proteinExistence type="predicted"/>
<sequence length="87" mass="9420">MTGGDPGAWTLTDDFCIAYYGLYLAIRGYEAGEEAGVAPDRRAELRETLVAWMAATGDLDRRYPAFSRWAHEVSENADPGAAPDPPG</sequence>
<reference evidence="1 2" key="1">
    <citation type="submission" date="2018-01" db="EMBL/GenBank/DDBJ databases">
        <title>Twenty Corynebacterium bovis Genomes.</title>
        <authorList>
            <person name="Gulvik C.A."/>
        </authorList>
    </citation>
    <scope>NUCLEOTIDE SEQUENCE [LARGE SCALE GENOMIC DNA]</scope>
    <source>
        <strain evidence="1 2">F6900</strain>
    </source>
</reference>
<organism evidence="1 2">
    <name type="scientific">Corynebacterium bovis</name>
    <dbReference type="NCBI Taxonomy" id="36808"/>
    <lineage>
        <taxon>Bacteria</taxon>
        <taxon>Bacillati</taxon>
        <taxon>Actinomycetota</taxon>
        <taxon>Actinomycetes</taxon>
        <taxon>Mycobacteriales</taxon>
        <taxon>Corynebacteriaceae</taxon>
        <taxon>Corynebacterium</taxon>
    </lineage>
</organism>
<dbReference type="Proteomes" id="UP000276526">
    <property type="component" value="Unassembled WGS sequence"/>
</dbReference>
<accession>A0A426PXQ2</accession>